<evidence type="ECO:0000313" key="12">
    <source>
        <dbReference type="RefSeq" id="XP_028139469.1"/>
    </source>
</evidence>
<sequence length="325" mass="37484">MKTVLIAAVICCWFYNKALCGVQDDWNNFKTKYNKTYKNEVEENEKFTVFKDNLEEIRRHNSRYEDGLETYKKGITVFADLSKRQFDKKYQLSRPGVTSIIYPKTWKTRQVDRNLTTVYVDWRKVGAVTPVKNQGICGACWIFSAVGILESYHFRKTGKLISLSEQNVVDCISKYSCSGGIPQDALTYIQKNGVSTEVEYPYEDKHMACKPSSNKTHIDFKSYQFINETEQHLKNAVDEMGPVSVRMYVDGRLRLYSGGVWYKRKCLDTVTHGMVLVGYGTENGVDYWLIKNSWGTSWGENGYMKVARNRHDNYCGLTSASIYLI</sequence>
<dbReference type="InterPro" id="IPR000169">
    <property type="entry name" value="Pept_cys_AS"/>
</dbReference>
<organism evidence="12">
    <name type="scientific">Diabrotica virgifera virgifera</name>
    <name type="common">western corn rootworm</name>
    <dbReference type="NCBI Taxonomy" id="50390"/>
    <lineage>
        <taxon>Eukaryota</taxon>
        <taxon>Metazoa</taxon>
        <taxon>Ecdysozoa</taxon>
        <taxon>Arthropoda</taxon>
        <taxon>Hexapoda</taxon>
        <taxon>Insecta</taxon>
        <taxon>Pterygota</taxon>
        <taxon>Neoptera</taxon>
        <taxon>Endopterygota</taxon>
        <taxon>Coleoptera</taxon>
        <taxon>Polyphaga</taxon>
        <taxon>Cucujiformia</taxon>
        <taxon>Chrysomeloidea</taxon>
        <taxon>Chrysomelidae</taxon>
        <taxon>Galerucinae</taxon>
        <taxon>Diabroticina</taxon>
        <taxon>Diabroticites</taxon>
        <taxon>Diabrotica</taxon>
    </lineage>
</organism>
<dbReference type="PROSITE" id="PS00139">
    <property type="entry name" value="THIOL_PROTEASE_CYS"/>
    <property type="match status" value="1"/>
</dbReference>
<comment type="similarity">
    <text evidence="1">Belongs to the peptidase C1 family.</text>
</comment>
<gene>
    <name evidence="12" type="primary">LOC114333722</name>
</gene>
<evidence type="ECO:0000256" key="1">
    <source>
        <dbReference type="ARBA" id="ARBA00008455"/>
    </source>
</evidence>
<dbReference type="GO" id="GO:0008234">
    <property type="term" value="F:cysteine-type peptidase activity"/>
    <property type="evidence" value="ECO:0007669"/>
    <property type="project" value="UniProtKB-KW"/>
</dbReference>
<reference evidence="12" key="1">
    <citation type="submission" date="2025-04" db="UniProtKB">
        <authorList>
            <consortium name="RefSeq"/>
        </authorList>
    </citation>
    <scope>IDENTIFICATION</scope>
    <source>
        <tissue evidence="12">Whole insect</tissue>
    </source>
</reference>
<evidence type="ECO:0000259" key="9">
    <source>
        <dbReference type="SMART" id="SM00848"/>
    </source>
</evidence>
<dbReference type="PANTHER" id="PTHR12411">
    <property type="entry name" value="CYSTEINE PROTEASE FAMILY C1-RELATED"/>
    <property type="match status" value="1"/>
</dbReference>
<keyword evidence="4" id="KW-0788">Thiol protease</keyword>
<evidence type="ECO:0000256" key="2">
    <source>
        <dbReference type="ARBA" id="ARBA00022670"/>
    </source>
</evidence>
<keyword evidence="5" id="KW-0865">Zymogen</keyword>
<dbReference type="CDD" id="cd02248">
    <property type="entry name" value="Peptidase_C1A"/>
    <property type="match status" value="1"/>
</dbReference>
<dbReference type="PRINTS" id="PR00705">
    <property type="entry name" value="PAPAIN"/>
</dbReference>
<feature type="domain" description="Peptidase C1A papain C-terminal" evidence="8">
    <location>
        <begin position="116"/>
        <end position="325"/>
    </location>
</feature>
<keyword evidence="7" id="KW-0732">Signal</keyword>
<dbReference type="AlphaFoldDB" id="A0A6P7FSS2"/>
<keyword evidence="3" id="KW-0378">Hydrolase</keyword>
<dbReference type="InterPro" id="IPR038765">
    <property type="entry name" value="Papain-like_cys_pep_sf"/>
</dbReference>
<feature type="chain" id="PRO_5027658213" evidence="7">
    <location>
        <begin position="21"/>
        <end position="325"/>
    </location>
</feature>
<name>A0A6P7FSS2_DIAVI</name>
<dbReference type="Pfam" id="PF08246">
    <property type="entry name" value="Inhibitor_I29"/>
    <property type="match status" value="1"/>
</dbReference>
<keyword evidence="2" id="KW-0645">Protease</keyword>
<dbReference type="SMART" id="SM00848">
    <property type="entry name" value="Inhibitor_I29"/>
    <property type="match status" value="1"/>
</dbReference>
<dbReference type="InterPro" id="IPR000668">
    <property type="entry name" value="Peptidase_C1A_C"/>
</dbReference>
<dbReference type="RefSeq" id="XP_028139469.1">
    <property type="nucleotide sequence ID" value="XM_028283668.1"/>
</dbReference>
<protein>
    <submittedName>
        <fullName evidence="12">Cathepsin L1-like</fullName>
    </submittedName>
</protein>
<feature type="domain" description="Cathepsin propeptide inhibitor" evidence="9">
    <location>
        <begin position="26"/>
        <end position="86"/>
    </location>
</feature>
<dbReference type="OrthoDB" id="10253408at2759"/>
<evidence type="ECO:0000313" key="11">
    <source>
        <dbReference type="Proteomes" id="UP001652700"/>
    </source>
</evidence>
<dbReference type="FunFam" id="3.90.70.10:FF:000332">
    <property type="entry name" value="Cathepsin L1"/>
    <property type="match status" value="1"/>
</dbReference>
<dbReference type="PROSITE" id="PS00639">
    <property type="entry name" value="THIOL_PROTEASE_HIS"/>
    <property type="match status" value="1"/>
</dbReference>
<evidence type="ECO:0000256" key="5">
    <source>
        <dbReference type="ARBA" id="ARBA00023145"/>
    </source>
</evidence>
<accession>A0A6P7FSS2</accession>
<keyword evidence="6" id="KW-1015">Disulfide bond</keyword>
<dbReference type="GO" id="GO:0006508">
    <property type="term" value="P:proteolysis"/>
    <property type="evidence" value="ECO:0007669"/>
    <property type="project" value="UniProtKB-KW"/>
</dbReference>
<dbReference type="InterPro" id="IPR025661">
    <property type="entry name" value="Pept_asp_AS"/>
</dbReference>
<dbReference type="EnsemblMetazoa" id="XM_050652673.1">
    <property type="protein sequence ID" value="XP_050508630.1"/>
    <property type="gene ID" value="LOC126885880"/>
</dbReference>
<dbReference type="InterPro" id="IPR013128">
    <property type="entry name" value="Peptidase_C1A"/>
</dbReference>
<evidence type="ECO:0000256" key="3">
    <source>
        <dbReference type="ARBA" id="ARBA00022801"/>
    </source>
</evidence>
<reference evidence="10" key="2">
    <citation type="submission" date="2025-05" db="UniProtKB">
        <authorList>
            <consortium name="EnsemblMetazoa"/>
        </authorList>
    </citation>
    <scope>IDENTIFICATION</scope>
</reference>
<dbReference type="SMART" id="SM00645">
    <property type="entry name" value="Pept_C1"/>
    <property type="match status" value="1"/>
</dbReference>
<dbReference type="SUPFAM" id="SSF54001">
    <property type="entry name" value="Cysteine proteinases"/>
    <property type="match status" value="1"/>
</dbReference>
<dbReference type="Proteomes" id="UP001652700">
    <property type="component" value="Unplaced"/>
</dbReference>
<dbReference type="InParanoid" id="A0A6P7FSS2"/>
<evidence type="ECO:0000313" key="10">
    <source>
        <dbReference type="EnsemblMetazoa" id="XP_050508630.1"/>
    </source>
</evidence>
<evidence type="ECO:0000256" key="6">
    <source>
        <dbReference type="ARBA" id="ARBA00023157"/>
    </source>
</evidence>
<evidence type="ECO:0000259" key="8">
    <source>
        <dbReference type="SMART" id="SM00645"/>
    </source>
</evidence>
<keyword evidence="11" id="KW-1185">Reference proteome</keyword>
<dbReference type="InterPro" id="IPR025660">
    <property type="entry name" value="Pept_his_AS"/>
</dbReference>
<dbReference type="Pfam" id="PF00112">
    <property type="entry name" value="Peptidase_C1"/>
    <property type="match status" value="1"/>
</dbReference>
<dbReference type="PROSITE" id="PS00640">
    <property type="entry name" value="THIOL_PROTEASE_ASN"/>
    <property type="match status" value="1"/>
</dbReference>
<evidence type="ECO:0000256" key="7">
    <source>
        <dbReference type="SAM" id="SignalP"/>
    </source>
</evidence>
<dbReference type="InterPro" id="IPR013201">
    <property type="entry name" value="Prot_inhib_I29"/>
</dbReference>
<dbReference type="InterPro" id="IPR039417">
    <property type="entry name" value="Peptidase_C1A_papain-like"/>
</dbReference>
<proteinExistence type="inferred from homology"/>
<dbReference type="Gene3D" id="3.90.70.10">
    <property type="entry name" value="Cysteine proteinases"/>
    <property type="match status" value="1"/>
</dbReference>
<evidence type="ECO:0000256" key="4">
    <source>
        <dbReference type="ARBA" id="ARBA00022807"/>
    </source>
</evidence>
<feature type="signal peptide" evidence="7">
    <location>
        <begin position="1"/>
        <end position="20"/>
    </location>
</feature>